<keyword evidence="2" id="KW-1185">Reference proteome</keyword>
<dbReference type="Proteomes" id="UP000297654">
    <property type="component" value="Unassembled WGS sequence"/>
</dbReference>
<dbReference type="AlphaFoldDB" id="A0A1H8AUM1"/>
<dbReference type="RefSeq" id="WP_092106544.1">
    <property type="nucleotide sequence ID" value="NZ_FOCN01000001.1"/>
</dbReference>
<organism evidence="1 2">
    <name type="scientific">Cryobacterium luteum</name>
    <dbReference type="NCBI Taxonomy" id="1424661"/>
    <lineage>
        <taxon>Bacteria</taxon>
        <taxon>Bacillati</taxon>
        <taxon>Actinomycetota</taxon>
        <taxon>Actinomycetes</taxon>
        <taxon>Micrococcales</taxon>
        <taxon>Microbacteriaceae</taxon>
        <taxon>Cryobacterium</taxon>
    </lineage>
</organism>
<gene>
    <name evidence="1" type="ORF">E3O10_12660</name>
</gene>
<dbReference type="STRING" id="1424661.SAMN05216281_101315"/>
<evidence type="ECO:0000313" key="2">
    <source>
        <dbReference type="Proteomes" id="UP000297654"/>
    </source>
</evidence>
<sequence>MLTKRVETWSTIGAFLAVEWPLAIGRAGILHALVKRQPLSIGQRISHGIFWRTFSAERAMDQVHESRAARRSS</sequence>
<accession>A0A1H8AUM1</accession>
<reference evidence="1 2" key="1">
    <citation type="submission" date="2019-03" db="EMBL/GenBank/DDBJ databases">
        <title>Genomics of glacier-inhabiting Cryobacterium strains.</title>
        <authorList>
            <person name="Liu Q."/>
            <person name="Xin Y.-H."/>
        </authorList>
    </citation>
    <scope>NUCLEOTIDE SEQUENCE [LARGE SCALE GENOMIC DNA]</scope>
    <source>
        <strain evidence="1 2">Hh15</strain>
    </source>
</reference>
<dbReference type="EMBL" id="SOFF01000031">
    <property type="protein sequence ID" value="TFB88624.1"/>
    <property type="molecule type" value="Genomic_DNA"/>
</dbReference>
<proteinExistence type="predicted"/>
<evidence type="ECO:0000313" key="1">
    <source>
        <dbReference type="EMBL" id="TFB88624.1"/>
    </source>
</evidence>
<protein>
    <submittedName>
        <fullName evidence="1">Uncharacterized protein</fullName>
    </submittedName>
</protein>
<comment type="caution">
    <text evidence="1">The sequence shown here is derived from an EMBL/GenBank/DDBJ whole genome shotgun (WGS) entry which is preliminary data.</text>
</comment>
<name>A0A1H8AUM1_9MICO</name>